<reference evidence="1" key="1">
    <citation type="submission" date="2022-04" db="EMBL/GenBank/DDBJ databases">
        <title>Genome of the entomopathogenic fungus Entomophthora muscae.</title>
        <authorList>
            <person name="Elya C."/>
            <person name="Lovett B.R."/>
            <person name="Lee E."/>
            <person name="Macias A.M."/>
            <person name="Hajek A.E."/>
            <person name="De Bivort B.L."/>
            <person name="Kasson M.T."/>
            <person name="De Fine Licht H.H."/>
            <person name="Stajich J.E."/>
        </authorList>
    </citation>
    <scope>NUCLEOTIDE SEQUENCE</scope>
    <source>
        <strain evidence="1">Berkeley</strain>
    </source>
</reference>
<name>A0ACC2SP86_9FUNG</name>
<protein>
    <submittedName>
        <fullName evidence="1">Uncharacterized protein</fullName>
    </submittedName>
</protein>
<comment type="caution">
    <text evidence="1">The sequence shown here is derived from an EMBL/GenBank/DDBJ whole genome shotgun (WGS) entry which is preliminary data.</text>
</comment>
<evidence type="ECO:0000313" key="1">
    <source>
        <dbReference type="EMBL" id="KAJ9064163.1"/>
    </source>
</evidence>
<dbReference type="EMBL" id="QTSX02004520">
    <property type="protein sequence ID" value="KAJ9064163.1"/>
    <property type="molecule type" value="Genomic_DNA"/>
</dbReference>
<organism evidence="1 2">
    <name type="scientific">Entomophthora muscae</name>
    <dbReference type="NCBI Taxonomy" id="34485"/>
    <lineage>
        <taxon>Eukaryota</taxon>
        <taxon>Fungi</taxon>
        <taxon>Fungi incertae sedis</taxon>
        <taxon>Zoopagomycota</taxon>
        <taxon>Entomophthoromycotina</taxon>
        <taxon>Entomophthoromycetes</taxon>
        <taxon>Entomophthorales</taxon>
        <taxon>Entomophthoraceae</taxon>
        <taxon>Entomophthora</taxon>
    </lineage>
</organism>
<sequence length="114" mass="12551">MEIFGGLSAWVQGQDLNPGPDFPQAASPKDQWAGCLRFPGIEPPQAEIENDSLDDNTSQTLETAAQNERLNKLHNRDKEKPTISFMSLKSTLVDNQEPSLEENTGQKPAPMTKA</sequence>
<keyword evidence="2" id="KW-1185">Reference proteome</keyword>
<accession>A0ACC2SP86</accession>
<evidence type="ECO:0000313" key="2">
    <source>
        <dbReference type="Proteomes" id="UP001165960"/>
    </source>
</evidence>
<proteinExistence type="predicted"/>
<dbReference type="Proteomes" id="UP001165960">
    <property type="component" value="Unassembled WGS sequence"/>
</dbReference>
<gene>
    <name evidence="1" type="ORF">DSO57_1033263</name>
</gene>